<dbReference type="PANTHER" id="PTHR43047">
    <property type="entry name" value="TWO-COMPONENT HISTIDINE PROTEIN KINASE"/>
    <property type="match status" value="1"/>
</dbReference>
<dbReference type="GO" id="GO:0005524">
    <property type="term" value="F:ATP binding"/>
    <property type="evidence" value="ECO:0007669"/>
    <property type="project" value="UniProtKB-KW"/>
</dbReference>
<evidence type="ECO:0000256" key="4">
    <source>
        <dbReference type="ARBA" id="ARBA00022679"/>
    </source>
</evidence>
<dbReference type="Pfam" id="PF13426">
    <property type="entry name" value="PAS_9"/>
    <property type="match status" value="2"/>
</dbReference>
<dbReference type="Gene3D" id="3.30.565.10">
    <property type="entry name" value="Histidine kinase-like ATPase, C-terminal domain"/>
    <property type="match status" value="1"/>
</dbReference>
<evidence type="ECO:0000259" key="10">
    <source>
        <dbReference type="PROSITE" id="PS50112"/>
    </source>
</evidence>
<dbReference type="EC" id="2.7.13.3" evidence="2"/>
<organism evidence="11 12">
    <name type="scientific">Endozoicomonas gorgoniicola</name>
    <dbReference type="NCBI Taxonomy" id="1234144"/>
    <lineage>
        <taxon>Bacteria</taxon>
        <taxon>Pseudomonadati</taxon>
        <taxon>Pseudomonadota</taxon>
        <taxon>Gammaproteobacteria</taxon>
        <taxon>Oceanospirillales</taxon>
        <taxon>Endozoicomonadaceae</taxon>
        <taxon>Endozoicomonas</taxon>
    </lineage>
</organism>
<dbReference type="CDD" id="cd00082">
    <property type="entry name" value="HisKA"/>
    <property type="match status" value="1"/>
</dbReference>
<comment type="caution">
    <text evidence="11">The sequence shown here is derived from an EMBL/GenBank/DDBJ whole genome shotgun (WGS) entry which is preliminary data.</text>
</comment>
<keyword evidence="3 6" id="KW-0597">Phosphoprotein</keyword>
<protein>
    <recommendedName>
        <fullName evidence="2">histidine kinase</fullName>
        <ecNumber evidence="2">2.7.13.3</ecNumber>
    </recommendedName>
</protein>
<dbReference type="SMART" id="SM00448">
    <property type="entry name" value="REC"/>
    <property type="match status" value="1"/>
</dbReference>
<dbReference type="SUPFAM" id="SSF55874">
    <property type="entry name" value="ATPase domain of HSP90 chaperone/DNA topoisomerase II/histidine kinase"/>
    <property type="match status" value="1"/>
</dbReference>
<dbReference type="SMART" id="SM00387">
    <property type="entry name" value="HATPase_c"/>
    <property type="match status" value="1"/>
</dbReference>
<sequence>MSTSIRQKITLFTLAPAVVFYSLVTAVYLYFTFHAASVEISHSHLEQSLRYASVIDGHLQGIHLAGKSLGLLLDQQPSSENLSAVPVNASKLLGNARLVLGVGLTFPSQPEKNRYWNKRADLFSKMPDHYSVPDLPEALLQEYLNGQRVKPDWHVNRVSSQSAVFRSTYMVPVSFRDGAFAVLRIDIDGSLLTAPLIWADTRTRLVILDRQGITVYANSIFLEKNRELRTLINSGPCDGYSQINATREDTGELVDFITRPIKTHLGKPPCAVFDEAFRRVTDNRQSINFRVEVRGVKKWVTATPIPSTGWYFSISILEESILQPIVRQAVISVSLIALVLILTMFSLWAVSGLITRPLNRLKSQMNEFATPYGLNSDDRHCDEAASLDYSFNMLLQRLQDRERSLQKARVNNIGHLVQQLKGQYFYFNLDSGGVVTYVSPSIKAILGYGEQEFAGRMHLYLSPSGLNRGFSDKLSALVSGQWEEAFEVEMVHKDGSVRRVELFCTTHEKPVTVAGEDSVKHGQVPVVIEGMANDITERTNDTEKFRQLIASAPDATVICNQDGIISLVNRKVTELCGFIESQLVNMPLALLVAPERRYGEPLLAPVDPARPEYHCVDEYLTEGITESGRRFPMEVSSNVLETAEGKQISIVLRDVTERKRIEGELVQAKTSAEQASQAKSMFLSNISHELRTPLNGVLGYAQLLLADARVPERYRDTLSSLEECGLHLMTLINDILDMTKIESSGVELDSQPFVLERMLSTVRANVKEVARSKNLFLDVDVDPNISPEVVGDSVKLRQVLINLMGNAVKFTDNGSVMLRVNRERRRLSFAVIDTGTGISATDQARLFKPFGQLKSGRKQGGTGLGLAISYRLVKAMGGELKVSSQLHRGSKFYFSLPYLPVTVDAGSAVEHKLEQPGVPEDYHNRRILVVDDSETNRDMLSNALRSANFIVEEAADGTEAVEQCKQYHYDLVLMDLKMPVMDGVTATRLIHEQSDNEALSVIAVSASVSDATRESVGSAGVCDFISKPVRFSELFSKIYRWIGEGADTQHSKTCDTDYTDVSLEDVEMMLSSISACLDIGDVSSLNDLAEQWSTNNKGLGHYPGQIKQSCGALDLTGLESIREELLGRLRAADRSREVNNDEGYRET</sequence>
<dbReference type="SUPFAM" id="SSF55785">
    <property type="entry name" value="PYP-like sensor domain (PAS domain)"/>
    <property type="match status" value="2"/>
</dbReference>
<feature type="domain" description="Histidine kinase" evidence="8">
    <location>
        <begin position="685"/>
        <end position="900"/>
    </location>
</feature>
<dbReference type="SUPFAM" id="SSF47384">
    <property type="entry name" value="Homodimeric domain of signal transducing histidine kinase"/>
    <property type="match status" value="1"/>
</dbReference>
<dbReference type="CDD" id="cd17546">
    <property type="entry name" value="REC_hyHK_CKI1_RcsC-like"/>
    <property type="match status" value="1"/>
</dbReference>
<feature type="transmembrane region" description="Helical" evidence="7">
    <location>
        <begin position="329"/>
        <end position="355"/>
    </location>
</feature>
<dbReference type="InterPro" id="IPR003661">
    <property type="entry name" value="HisK_dim/P_dom"/>
</dbReference>
<accession>A0ABT3MVW1</accession>
<dbReference type="PROSITE" id="PS50110">
    <property type="entry name" value="RESPONSE_REGULATORY"/>
    <property type="match status" value="1"/>
</dbReference>
<dbReference type="Proteomes" id="UP001209854">
    <property type="component" value="Unassembled WGS sequence"/>
</dbReference>
<dbReference type="InterPro" id="IPR001789">
    <property type="entry name" value="Sig_transdc_resp-reg_receiver"/>
</dbReference>
<dbReference type="SUPFAM" id="SSF52172">
    <property type="entry name" value="CheY-like"/>
    <property type="match status" value="1"/>
</dbReference>
<evidence type="ECO:0000256" key="3">
    <source>
        <dbReference type="ARBA" id="ARBA00022553"/>
    </source>
</evidence>
<feature type="domain" description="Response regulatory" evidence="9">
    <location>
        <begin position="926"/>
        <end position="1042"/>
    </location>
</feature>
<dbReference type="PROSITE" id="PS50112">
    <property type="entry name" value="PAS"/>
    <property type="match status" value="2"/>
</dbReference>
<dbReference type="InterPro" id="IPR011006">
    <property type="entry name" value="CheY-like_superfamily"/>
</dbReference>
<evidence type="ECO:0000256" key="2">
    <source>
        <dbReference type="ARBA" id="ARBA00012438"/>
    </source>
</evidence>
<dbReference type="PANTHER" id="PTHR43047:SF72">
    <property type="entry name" value="OSMOSENSING HISTIDINE PROTEIN KINASE SLN1"/>
    <property type="match status" value="1"/>
</dbReference>
<evidence type="ECO:0000259" key="8">
    <source>
        <dbReference type="PROSITE" id="PS50109"/>
    </source>
</evidence>
<dbReference type="Gene3D" id="3.40.50.2300">
    <property type="match status" value="1"/>
</dbReference>
<dbReference type="NCBIfam" id="TIGR00229">
    <property type="entry name" value="sensory_box"/>
    <property type="match status" value="2"/>
</dbReference>
<keyword evidence="7" id="KW-0472">Membrane</keyword>
<dbReference type="CDD" id="cd16922">
    <property type="entry name" value="HATPase_EvgS-ArcB-TorS-like"/>
    <property type="match status" value="1"/>
</dbReference>
<evidence type="ECO:0000313" key="12">
    <source>
        <dbReference type="Proteomes" id="UP001209854"/>
    </source>
</evidence>
<evidence type="ECO:0000256" key="7">
    <source>
        <dbReference type="SAM" id="Phobius"/>
    </source>
</evidence>
<dbReference type="SMART" id="SM00091">
    <property type="entry name" value="PAS"/>
    <property type="match status" value="2"/>
</dbReference>
<keyword evidence="11" id="KW-0547">Nucleotide-binding</keyword>
<dbReference type="PRINTS" id="PR00344">
    <property type="entry name" value="BCTRLSENSOR"/>
</dbReference>
<dbReference type="InterPro" id="IPR036097">
    <property type="entry name" value="HisK_dim/P_sf"/>
</dbReference>
<reference evidence="11 12" key="1">
    <citation type="submission" date="2022-10" db="EMBL/GenBank/DDBJ databases">
        <title>High-quality genome sequences of two octocoral-associated bacteria, Endozoicomonas euniceicola EF212 and Endozoicomonas gorgoniicola PS125.</title>
        <authorList>
            <person name="Chiou Y.-J."/>
            <person name="Chen Y.-H."/>
        </authorList>
    </citation>
    <scope>NUCLEOTIDE SEQUENCE [LARGE SCALE GENOMIC DNA]</scope>
    <source>
        <strain evidence="11 12">PS125</strain>
    </source>
</reference>
<dbReference type="Pfam" id="PF00512">
    <property type="entry name" value="HisKA"/>
    <property type="match status" value="1"/>
</dbReference>
<dbReference type="Pfam" id="PF00072">
    <property type="entry name" value="Response_reg"/>
    <property type="match status" value="1"/>
</dbReference>
<dbReference type="SMART" id="SM00388">
    <property type="entry name" value="HisKA"/>
    <property type="match status" value="1"/>
</dbReference>
<evidence type="ECO:0000256" key="5">
    <source>
        <dbReference type="ARBA" id="ARBA00022777"/>
    </source>
</evidence>
<dbReference type="Gene3D" id="3.30.450.20">
    <property type="entry name" value="PAS domain"/>
    <property type="match status" value="2"/>
</dbReference>
<feature type="modified residue" description="4-aspartylphosphate" evidence="6">
    <location>
        <position position="975"/>
    </location>
</feature>
<dbReference type="RefSeq" id="WP_262568326.1">
    <property type="nucleotide sequence ID" value="NZ_JAPFCC010000001.1"/>
</dbReference>
<evidence type="ECO:0000259" key="9">
    <source>
        <dbReference type="PROSITE" id="PS50110"/>
    </source>
</evidence>
<dbReference type="InterPro" id="IPR003594">
    <property type="entry name" value="HATPase_dom"/>
</dbReference>
<keyword evidence="11" id="KW-0067">ATP-binding</keyword>
<feature type="transmembrane region" description="Helical" evidence="7">
    <location>
        <begin position="12"/>
        <end position="31"/>
    </location>
</feature>
<keyword evidence="7" id="KW-1133">Transmembrane helix</keyword>
<evidence type="ECO:0000256" key="1">
    <source>
        <dbReference type="ARBA" id="ARBA00000085"/>
    </source>
</evidence>
<dbReference type="EMBL" id="JAPFCC010000001">
    <property type="protein sequence ID" value="MCW7553503.1"/>
    <property type="molecule type" value="Genomic_DNA"/>
</dbReference>
<evidence type="ECO:0000313" key="11">
    <source>
        <dbReference type="EMBL" id="MCW7553503.1"/>
    </source>
</evidence>
<evidence type="ECO:0000256" key="6">
    <source>
        <dbReference type="PROSITE-ProRule" id="PRU00169"/>
    </source>
</evidence>
<keyword evidence="5" id="KW-0418">Kinase</keyword>
<keyword evidence="12" id="KW-1185">Reference proteome</keyword>
<dbReference type="CDD" id="cd00130">
    <property type="entry name" value="PAS"/>
    <property type="match status" value="2"/>
</dbReference>
<proteinExistence type="predicted"/>
<comment type="catalytic activity">
    <reaction evidence="1">
        <text>ATP + protein L-histidine = ADP + protein N-phospho-L-histidine.</text>
        <dbReference type="EC" id="2.7.13.3"/>
    </reaction>
</comment>
<name>A0ABT3MVW1_9GAMM</name>
<dbReference type="InterPro" id="IPR000014">
    <property type="entry name" value="PAS"/>
</dbReference>
<feature type="domain" description="PAS" evidence="10">
    <location>
        <begin position="426"/>
        <end position="460"/>
    </location>
</feature>
<dbReference type="Gene3D" id="6.10.340.10">
    <property type="match status" value="1"/>
</dbReference>
<keyword evidence="7" id="KW-0812">Transmembrane</keyword>
<dbReference type="InterPro" id="IPR036890">
    <property type="entry name" value="HATPase_C_sf"/>
</dbReference>
<dbReference type="Pfam" id="PF02518">
    <property type="entry name" value="HATPase_c"/>
    <property type="match status" value="1"/>
</dbReference>
<keyword evidence="4" id="KW-0808">Transferase</keyword>
<dbReference type="Gene3D" id="1.10.287.130">
    <property type="match status" value="1"/>
</dbReference>
<dbReference type="InterPro" id="IPR035965">
    <property type="entry name" value="PAS-like_dom_sf"/>
</dbReference>
<dbReference type="InterPro" id="IPR004358">
    <property type="entry name" value="Sig_transdc_His_kin-like_C"/>
</dbReference>
<gene>
    <name evidence="11" type="ORF">NX722_12885</name>
</gene>
<feature type="domain" description="PAS" evidence="10">
    <location>
        <begin position="541"/>
        <end position="595"/>
    </location>
</feature>
<dbReference type="PROSITE" id="PS50109">
    <property type="entry name" value="HIS_KIN"/>
    <property type="match status" value="1"/>
</dbReference>
<dbReference type="InterPro" id="IPR005467">
    <property type="entry name" value="His_kinase_dom"/>
</dbReference>